<dbReference type="PANTHER" id="PTHR43280:SF29">
    <property type="entry name" value="ARAC-FAMILY TRANSCRIPTIONAL REGULATOR"/>
    <property type="match status" value="1"/>
</dbReference>
<feature type="transmembrane region" description="Helical" evidence="4">
    <location>
        <begin position="133"/>
        <end position="154"/>
    </location>
</feature>
<keyword evidence="4" id="KW-0812">Transmembrane</keyword>
<keyword evidence="4" id="KW-1133">Transmembrane helix</keyword>
<feature type="domain" description="HTH araC/xylS-type" evidence="5">
    <location>
        <begin position="253"/>
        <end position="360"/>
    </location>
</feature>
<organism evidence="6 7">
    <name type="scientific">Chitinophaga oryziterrae</name>
    <dbReference type="NCBI Taxonomy" id="1031224"/>
    <lineage>
        <taxon>Bacteria</taxon>
        <taxon>Pseudomonadati</taxon>
        <taxon>Bacteroidota</taxon>
        <taxon>Chitinophagia</taxon>
        <taxon>Chitinophagales</taxon>
        <taxon>Chitinophagaceae</taxon>
        <taxon>Chitinophaga</taxon>
    </lineage>
</organism>
<name>A0A6N8JBW3_9BACT</name>
<dbReference type="AlphaFoldDB" id="A0A6N8JBW3"/>
<keyword evidence="4" id="KW-0472">Membrane</keyword>
<dbReference type="GO" id="GO:0003700">
    <property type="term" value="F:DNA-binding transcription factor activity"/>
    <property type="evidence" value="ECO:0007669"/>
    <property type="project" value="InterPro"/>
</dbReference>
<evidence type="ECO:0000313" key="7">
    <source>
        <dbReference type="Proteomes" id="UP000468388"/>
    </source>
</evidence>
<dbReference type="Gene3D" id="1.10.10.60">
    <property type="entry name" value="Homeodomain-like"/>
    <property type="match status" value="1"/>
</dbReference>
<evidence type="ECO:0000259" key="5">
    <source>
        <dbReference type="PROSITE" id="PS01124"/>
    </source>
</evidence>
<feature type="transmembrane region" description="Helical" evidence="4">
    <location>
        <begin position="100"/>
        <end position="121"/>
    </location>
</feature>
<keyword evidence="3" id="KW-0804">Transcription</keyword>
<accession>A0A6N8JBW3</accession>
<dbReference type="OrthoDB" id="5492415at2"/>
<feature type="transmembrane region" description="Helical" evidence="4">
    <location>
        <begin position="35"/>
        <end position="55"/>
    </location>
</feature>
<proteinExistence type="predicted"/>
<dbReference type="Pfam" id="PF12833">
    <property type="entry name" value="HTH_18"/>
    <property type="match status" value="1"/>
</dbReference>
<feature type="transmembrane region" description="Helical" evidence="4">
    <location>
        <begin position="70"/>
        <end position="88"/>
    </location>
</feature>
<evidence type="ECO:0000313" key="6">
    <source>
        <dbReference type="EMBL" id="MVT41602.1"/>
    </source>
</evidence>
<dbReference type="InterPro" id="IPR018060">
    <property type="entry name" value="HTH_AraC"/>
</dbReference>
<dbReference type="Proteomes" id="UP000468388">
    <property type="component" value="Unassembled WGS sequence"/>
</dbReference>
<feature type="transmembrane region" description="Helical" evidence="4">
    <location>
        <begin position="6"/>
        <end position="28"/>
    </location>
</feature>
<comment type="caution">
    <text evidence="6">The sequence shown here is derived from an EMBL/GenBank/DDBJ whole genome shotgun (WGS) entry which is preliminary data.</text>
</comment>
<evidence type="ECO:0000256" key="2">
    <source>
        <dbReference type="ARBA" id="ARBA00023125"/>
    </source>
</evidence>
<evidence type="ECO:0000256" key="1">
    <source>
        <dbReference type="ARBA" id="ARBA00023015"/>
    </source>
</evidence>
<dbReference type="PROSITE" id="PS01124">
    <property type="entry name" value="HTH_ARAC_FAMILY_2"/>
    <property type="match status" value="1"/>
</dbReference>
<sequence>MYISFNFFQLLILAGAVNGLIWSALIFVKKKGTRGNVFLGLLLLVFALGSIKIVLQEKIPYFNHYLPVPLLYQFTFGPLLYFYLKTAVTDGYRFSANRLWHFVPSLLFDLLPALILFNLTLSQYTTLVQKPGFLMDILAFVLFTVYGCLSFSLIRQYKNSINGAGNKAMIKWTDQVMGASFLITVSWFMYILWVIFLKGRSLSGMMPYYPIYLVLCCCIYALGIAGYYRPEIGLLYLPVKGKRELIPPAELTDKKAALLQKMKEQDWYREEDINLQILAKYLGIPVNELSYIINTGFSMNFNDFINGLRVEDFKQRLANPTNNKFSLMGLAYDSGFNSKASFYRAFKKATGQTPSQFYKAGEKSA</sequence>
<feature type="transmembrane region" description="Helical" evidence="4">
    <location>
        <begin position="208"/>
        <end position="228"/>
    </location>
</feature>
<reference evidence="6 7" key="1">
    <citation type="submission" date="2019-12" db="EMBL/GenBank/DDBJ databases">
        <title>The draft genomic sequence of strain Chitinophaga oryziterrae JCM 16595.</title>
        <authorList>
            <person name="Zhang X."/>
        </authorList>
    </citation>
    <scope>NUCLEOTIDE SEQUENCE [LARGE SCALE GENOMIC DNA]</scope>
    <source>
        <strain evidence="6 7">JCM 16595</strain>
    </source>
</reference>
<evidence type="ECO:0000256" key="3">
    <source>
        <dbReference type="ARBA" id="ARBA00023163"/>
    </source>
</evidence>
<protein>
    <submittedName>
        <fullName evidence="6">Helix-turn-helix domain-containing protein</fullName>
    </submittedName>
</protein>
<evidence type="ECO:0000256" key="4">
    <source>
        <dbReference type="SAM" id="Phobius"/>
    </source>
</evidence>
<dbReference type="RefSeq" id="WP_157300240.1">
    <property type="nucleotide sequence ID" value="NZ_BAAAZB010000006.1"/>
</dbReference>
<dbReference type="EMBL" id="WRXO01000003">
    <property type="protein sequence ID" value="MVT41602.1"/>
    <property type="molecule type" value="Genomic_DNA"/>
</dbReference>
<dbReference type="SUPFAM" id="SSF46689">
    <property type="entry name" value="Homeodomain-like"/>
    <property type="match status" value="1"/>
</dbReference>
<feature type="transmembrane region" description="Helical" evidence="4">
    <location>
        <begin position="175"/>
        <end position="196"/>
    </location>
</feature>
<dbReference type="SMART" id="SM00342">
    <property type="entry name" value="HTH_ARAC"/>
    <property type="match status" value="1"/>
</dbReference>
<dbReference type="PANTHER" id="PTHR43280">
    <property type="entry name" value="ARAC-FAMILY TRANSCRIPTIONAL REGULATOR"/>
    <property type="match status" value="1"/>
</dbReference>
<dbReference type="GO" id="GO:0043565">
    <property type="term" value="F:sequence-specific DNA binding"/>
    <property type="evidence" value="ECO:0007669"/>
    <property type="project" value="InterPro"/>
</dbReference>
<keyword evidence="7" id="KW-1185">Reference proteome</keyword>
<keyword evidence="2" id="KW-0238">DNA-binding</keyword>
<keyword evidence="1" id="KW-0805">Transcription regulation</keyword>
<dbReference type="InterPro" id="IPR009057">
    <property type="entry name" value="Homeodomain-like_sf"/>
</dbReference>
<gene>
    <name evidence="6" type="ORF">GO495_13505</name>
</gene>